<dbReference type="WBParaSite" id="EVEC_0000816401-mRNA-1">
    <property type="protein sequence ID" value="EVEC_0000816401-mRNA-1"/>
    <property type="gene ID" value="EVEC_0000816401"/>
</dbReference>
<name>A0A0N4VC78_ENTVE</name>
<reference evidence="1 2" key="2">
    <citation type="submission" date="2018-10" db="EMBL/GenBank/DDBJ databases">
        <authorList>
            <consortium name="Pathogen Informatics"/>
        </authorList>
    </citation>
    <scope>NUCLEOTIDE SEQUENCE [LARGE SCALE GENOMIC DNA]</scope>
</reference>
<dbReference type="Proteomes" id="UP000274131">
    <property type="component" value="Unassembled WGS sequence"/>
</dbReference>
<evidence type="ECO:0000313" key="2">
    <source>
        <dbReference type="Proteomes" id="UP000274131"/>
    </source>
</evidence>
<accession>A0A0N4VC78</accession>
<dbReference type="AlphaFoldDB" id="A0A0N4VC78"/>
<evidence type="ECO:0000313" key="1">
    <source>
        <dbReference type="EMBL" id="VDD92897.1"/>
    </source>
</evidence>
<gene>
    <name evidence="1" type="ORF">EVEC_LOCUS7648</name>
</gene>
<dbReference type="EMBL" id="UXUI01009026">
    <property type="protein sequence ID" value="VDD92897.1"/>
    <property type="molecule type" value="Genomic_DNA"/>
</dbReference>
<evidence type="ECO:0000313" key="3">
    <source>
        <dbReference type="WBParaSite" id="EVEC_0000816401-mRNA-1"/>
    </source>
</evidence>
<keyword evidence="2" id="KW-1185">Reference proteome</keyword>
<protein>
    <submittedName>
        <fullName evidence="3">Phlebovirus glycoprotein G2 fusion domain-containing protein</fullName>
    </submittedName>
</protein>
<proteinExistence type="predicted"/>
<reference evidence="3" key="1">
    <citation type="submission" date="2017-02" db="UniProtKB">
        <authorList>
            <consortium name="WormBaseParasite"/>
        </authorList>
    </citation>
    <scope>IDENTIFICATION</scope>
</reference>
<dbReference type="OrthoDB" id="5836708at2759"/>
<sequence length="73" mass="8029">MYDNGVLGEKLNLTELFTALTCFDGADCVETLSCSQCNGVACMRIKSFNIESNHEVAFTSNVDNKITLTPNYI</sequence>
<organism evidence="3">
    <name type="scientific">Enterobius vermicularis</name>
    <name type="common">Human pinworm</name>
    <dbReference type="NCBI Taxonomy" id="51028"/>
    <lineage>
        <taxon>Eukaryota</taxon>
        <taxon>Metazoa</taxon>
        <taxon>Ecdysozoa</taxon>
        <taxon>Nematoda</taxon>
        <taxon>Chromadorea</taxon>
        <taxon>Rhabditida</taxon>
        <taxon>Spirurina</taxon>
        <taxon>Oxyuridomorpha</taxon>
        <taxon>Oxyuroidea</taxon>
        <taxon>Oxyuridae</taxon>
        <taxon>Enterobius</taxon>
    </lineage>
</organism>